<dbReference type="SUPFAM" id="SSF57701">
    <property type="entry name" value="Zn2/Cys6 DNA-binding domain"/>
    <property type="match status" value="1"/>
</dbReference>
<dbReference type="STRING" id="1353009.A0A1Y2I6I2"/>
<dbReference type="EMBL" id="KZ084167">
    <property type="protein sequence ID" value="OSC96767.1"/>
    <property type="molecule type" value="Genomic_DNA"/>
</dbReference>
<feature type="region of interest" description="Disordered" evidence="1">
    <location>
        <begin position="108"/>
        <end position="230"/>
    </location>
</feature>
<dbReference type="PROSITE" id="PS00463">
    <property type="entry name" value="ZN2_CY6_FUNGAL_1"/>
    <property type="match status" value="1"/>
</dbReference>
<gene>
    <name evidence="3" type="ORF">PYCCODRAFT_1440842</name>
</gene>
<proteinExistence type="predicted"/>
<evidence type="ECO:0000313" key="4">
    <source>
        <dbReference type="Proteomes" id="UP000193067"/>
    </source>
</evidence>
<name>A0A1Y2I6I2_TRAC3</name>
<dbReference type="PROSITE" id="PS50048">
    <property type="entry name" value="ZN2_CY6_FUNGAL_2"/>
    <property type="match status" value="1"/>
</dbReference>
<evidence type="ECO:0000313" key="3">
    <source>
        <dbReference type="EMBL" id="OSC96767.1"/>
    </source>
</evidence>
<accession>A0A1Y2I6I2</accession>
<dbReference type="Pfam" id="PF00172">
    <property type="entry name" value="Zn_clus"/>
    <property type="match status" value="1"/>
</dbReference>
<dbReference type="GO" id="GO:0000981">
    <property type="term" value="F:DNA-binding transcription factor activity, RNA polymerase II-specific"/>
    <property type="evidence" value="ECO:0007669"/>
    <property type="project" value="InterPro"/>
</dbReference>
<feature type="compositionally biased region" description="Polar residues" evidence="1">
    <location>
        <begin position="112"/>
        <end position="128"/>
    </location>
</feature>
<dbReference type="SMART" id="SM00066">
    <property type="entry name" value="GAL4"/>
    <property type="match status" value="1"/>
</dbReference>
<dbReference type="InterPro" id="IPR001138">
    <property type="entry name" value="Zn2Cys6_DnaBD"/>
</dbReference>
<organism evidence="3 4">
    <name type="scientific">Trametes coccinea (strain BRFM310)</name>
    <name type="common">Pycnoporus coccineus</name>
    <dbReference type="NCBI Taxonomy" id="1353009"/>
    <lineage>
        <taxon>Eukaryota</taxon>
        <taxon>Fungi</taxon>
        <taxon>Dikarya</taxon>
        <taxon>Basidiomycota</taxon>
        <taxon>Agaricomycotina</taxon>
        <taxon>Agaricomycetes</taxon>
        <taxon>Polyporales</taxon>
        <taxon>Polyporaceae</taxon>
        <taxon>Trametes</taxon>
    </lineage>
</organism>
<feature type="compositionally biased region" description="Polar residues" evidence="1">
    <location>
        <begin position="150"/>
        <end position="161"/>
    </location>
</feature>
<dbReference type="CDD" id="cd00067">
    <property type="entry name" value="GAL4"/>
    <property type="match status" value="1"/>
</dbReference>
<dbReference type="GO" id="GO:0008270">
    <property type="term" value="F:zinc ion binding"/>
    <property type="evidence" value="ECO:0007669"/>
    <property type="project" value="InterPro"/>
</dbReference>
<dbReference type="Gene3D" id="4.10.240.10">
    <property type="entry name" value="Zn(2)-C6 fungal-type DNA-binding domain"/>
    <property type="match status" value="1"/>
</dbReference>
<evidence type="ECO:0000256" key="1">
    <source>
        <dbReference type="SAM" id="MobiDB-lite"/>
    </source>
</evidence>
<evidence type="ECO:0000259" key="2">
    <source>
        <dbReference type="PROSITE" id="PS50048"/>
    </source>
</evidence>
<dbReference type="AlphaFoldDB" id="A0A1Y2I6I2"/>
<keyword evidence="4" id="KW-1185">Reference proteome</keyword>
<dbReference type="Proteomes" id="UP000193067">
    <property type="component" value="Unassembled WGS sequence"/>
</dbReference>
<protein>
    <recommendedName>
        <fullName evidence="2">Zn(2)-C6 fungal-type domain-containing protein</fullName>
    </recommendedName>
</protein>
<feature type="domain" description="Zn(2)-C6 fungal-type" evidence="2">
    <location>
        <begin position="269"/>
        <end position="304"/>
    </location>
</feature>
<sequence>MSPTSRDEEGFLFAHPFVQDDVSEMNPSYLYPQWELPVVHASLDEYESRPDNMHYVPANAISTRYYALSSPYDYPLEQHPTPIHDTAEPVALPAATPAPQADEVAGADGFAANNTPQTGTQTRSSTPRNPVLPKQRNRDYPCGDSDPAVQPTSQPKDQSARVQCGSHDTRDAGHDCIEAGQAPSRIKLEDVPDPKGLLGKRKQREEAPQPSTSGANPDADADMPNLSAMYSPTTGRKVWLGNVPGRSGVQIIPGTTAAKRPYKRGTSVACMSCRKRKVACGGPQEGDEEGRCGRCVKRQQQCEFPASAHRLVRARRPSSGYAGPVFVQEFK</sequence>
<feature type="compositionally biased region" description="Basic and acidic residues" evidence="1">
    <location>
        <begin position="167"/>
        <end position="177"/>
    </location>
</feature>
<dbReference type="InterPro" id="IPR036864">
    <property type="entry name" value="Zn2-C6_fun-type_DNA-bd_sf"/>
</dbReference>
<dbReference type="OrthoDB" id="39175at2759"/>
<reference evidence="3 4" key="1">
    <citation type="journal article" date="2015" name="Biotechnol. Biofuels">
        <title>Enhanced degradation of softwood versus hardwood by the white-rot fungus Pycnoporus coccineus.</title>
        <authorList>
            <person name="Couturier M."/>
            <person name="Navarro D."/>
            <person name="Chevret D."/>
            <person name="Henrissat B."/>
            <person name="Piumi F."/>
            <person name="Ruiz-Duenas F.J."/>
            <person name="Martinez A.T."/>
            <person name="Grigoriev I.V."/>
            <person name="Riley R."/>
            <person name="Lipzen A."/>
            <person name="Berrin J.G."/>
            <person name="Master E.R."/>
            <person name="Rosso M.N."/>
        </authorList>
    </citation>
    <scope>NUCLEOTIDE SEQUENCE [LARGE SCALE GENOMIC DNA]</scope>
    <source>
        <strain evidence="3 4">BRFM310</strain>
    </source>
</reference>